<evidence type="ECO:0000313" key="4">
    <source>
        <dbReference type="Proteomes" id="UP001165090"/>
    </source>
</evidence>
<reference evidence="3 4" key="1">
    <citation type="journal article" date="2023" name="IScience">
        <title>Expanded male sex-determining region conserved during the evolution of homothallism in the green alga Volvox.</title>
        <authorList>
            <person name="Yamamoto K."/>
            <person name="Matsuzaki R."/>
            <person name="Mahakham W."/>
            <person name="Heman W."/>
            <person name="Sekimoto H."/>
            <person name="Kawachi M."/>
            <person name="Minakuchi Y."/>
            <person name="Toyoda A."/>
            <person name="Nozaki H."/>
        </authorList>
    </citation>
    <scope>NUCLEOTIDE SEQUENCE [LARGE SCALE GENOMIC DNA]</scope>
    <source>
        <strain evidence="3 4">NIES-4468</strain>
    </source>
</reference>
<dbReference type="Proteomes" id="UP001165090">
    <property type="component" value="Unassembled WGS sequence"/>
</dbReference>
<keyword evidence="4" id="KW-1185">Reference proteome</keyword>
<evidence type="ECO:0000256" key="2">
    <source>
        <dbReference type="SAM" id="SignalP"/>
    </source>
</evidence>
<evidence type="ECO:0000313" key="3">
    <source>
        <dbReference type="EMBL" id="GLI68537.1"/>
    </source>
</evidence>
<evidence type="ECO:0000256" key="1">
    <source>
        <dbReference type="SAM" id="MobiDB-lite"/>
    </source>
</evidence>
<keyword evidence="2" id="KW-0732">Signal</keyword>
<proteinExistence type="predicted"/>
<feature type="chain" id="PRO_5045198796" evidence="2">
    <location>
        <begin position="19"/>
        <end position="163"/>
    </location>
</feature>
<gene>
    <name evidence="3" type="ORF">VaNZ11_012978</name>
</gene>
<organism evidence="3 4">
    <name type="scientific">Volvox africanus</name>
    <dbReference type="NCBI Taxonomy" id="51714"/>
    <lineage>
        <taxon>Eukaryota</taxon>
        <taxon>Viridiplantae</taxon>
        <taxon>Chlorophyta</taxon>
        <taxon>core chlorophytes</taxon>
        <taxon>Chlorophyceae</taxon>
        <taxon>CS clade</taxon>
        <taxon>Chlamydomonadales</taxon>
        <taxon>Volvocaceae</taxon>
        <taxon>Volvox</taxon>
    </lineage>
</organism>
<feature type="compositionally biased region" description="Low complexity" evidence="1">
    <location>
        <begin position="137"/>
        <end position="154"/>
    </location>
</feature>
<name>A0ABQ5SF29_9CHLO</name>
<sequence>MGSLPLSGLLLASRAIWARRPAKPAPWGSFGGEEEQPKPPLSTAAAMTGALNAAKKSPLRPVISVQWGLTCLLVIGALPPLCNGCGSSGGIPAFPAAVGPLIVVLPMASSRAAGITTATGIAKQSIRRSTSSKVGRASGSEAQHSSASSASGSGTTRWGLGLP</sequence>
<protein>
    <submittedName>
        <fullName evidence="3">Uncharacterized protein</fullName>
    </submittedName>
</protein>
<feature type="region of interest" description="Disordered" evidence="1">
    <location>
        <begin position="125"/>
        <end position="163"/>
    </location>
</feature>
<comment type="caution">
    <text evidence="3">The sequence shown here is derived from an EMBL/GenBank/DDBJ whole genome shotgun (WGS) entry which is preliminary data.</text>
</comment>
<dbReference type="EMBL" id="BSDZ01000080">
    <property type="protein sequence ID" value="GLI68537.1"/>
    <property type="molecule type" value="Genomic_DNA"/>
</dbReference>
<accession>A0ABQ5SF29</accession>
<feature type="signal peptide" evidence="2">
    <location>
        <begin position="1"/>
        <end position="18"/>
    </location>
</feature>